<evidence type="ECO:0000256" key="3">
    <source>
        <dbReference type="ARBA" id="ARBA00022490"/>
    </source>
</evidence>
<evidence type="ECO:0000313" key="7">
    <source>
        <dbReference type="Proteomes" id="UP000195402"/>
    </source>
</evidence>
<feature type="compositionally biased region" description="Polar residues" evidence="5">
    <location>
        <begin position="92"/>
        <end position="102"/>
    </location>
</feature>
<dbReference type="PANTHER" id="PTHR13105">
    <property type="entry name" value="MYELOID LEUKEMIA FACTOR"/>
    <property type="match status" value="1"/>
</dbReference>
<dbReference type="Proteomes" id="UP000195402">
    <property type="component" value="Unassembled WGS sequence"/>
</dbReference>
<name>A0A200QB29_MACCD</name>
<evidence type="ECO:0000256" key="4">
    <source>
        <dbReference type="ARBA" id="ARBA00022553"/>
    </source>
</evidence>
<dbReference type="AlphaFoldDB" id="A0A200QB29"/>
<keyword evidence="3" id="KW-0963">Cytoplasm</keyword>
<accession>A0A200QB29</accession>
<dbReference type="OrthoDB" id="8707547at2759"/>
<dbReference type="Pfam" id="PF10248">
    <property type="entry name" value="Mlf1IP"/>
    <property type="match status" value="1"/>
</dbReference>
<feature type="compositionally biased region" description="Polar residues" evidence="5">
    <location>
        <begin position="309"/>
        <end position="328"/>
    </location>
</feature>
<dbReference type="OMA" id="YNAMQSQ"/>
<dbReference type="InParanoid" id="A0A200QB29"/>
<comment type="similarity">
    <text evidence="2">Belongs to the MLF family.</text>
</comment>
<feature type="compositionally biased region" description="Polar residues" evidence="5">
    <location>
        <begin position="285"/>
        <end position="302"/>
    </location>
</feature>
<protein>
    <submittedName>
        <fullName evidence="6">Myeloid leukemia factor</fullName>
    </submittedName>
</protein>
<evidence type="ECO:0000313" key="6">
    <source>
        <dbReference type="EMBL" id="OVA07665.1"/>
    </source>
</evidence>
<organism evidence="6 7">
    <name type="scientific">Macleaya cordata</name>
    <name type="common">Five-seeded plume-poppy</name>
    <name type="synonym">Bocconia cordata</name>
    <dbReference type="NCBI Taxonomy" id="56857"/>
    <lineage>
        <taxon>Eukaryota</taxon>
        <taxon>Viridiplantae</taxon>
        <taxon>Streptophyta</taxon>
        <taxon>Embryophyta</taxon>
        <taxon>Tracheophyta</taxon>
        <taxon>Spermatophyta</taxon>
        <taxon>Magnoliopsida</taxon>
        <taxon>Ranunculales</taxon>
        <taxon>Papaveraceae</taxon>
        <taxon>Papaveroideae</taxon>
        <taxon>Macleaya</taxon>
    </lineage>
</organism>
<feature type="compositionally biased region" description="Acidic residues" evidence="5">
    <location>
        <begin position="111"/>
        <end position="122"/>
    </location>
</feature>
<sequence>MERGRGGRDDFFGDPFGGFGGFGGGFGGHQNLVSSFFGGRDPFDDPFFTRPFGSSMLGPSMFGPSMFGQSMFGPSMFGPSGSPFGDSHASGFIQNQPAQVNKSKGPVIEEINSDEEGEEEKEAGEKKENPKKHSRSSKEPYVEDPDDAAEERKNKLMQYRNEYNKADRTQPQTQSFSFQSSTVTYGGVNGAYYTSSTSRKMGTDGVVVEESKEADTTTGKAAHRLSRGIRDKGHSVTRKLNPDGKVATMQTLHNLDEDELPVFEEAWKGSARKHLPGWDEGFNVHANTGPRSSGQHQQTGTSRGWALPSTEQEQPQPQLQRNPEWTGSHSHRGILQEEEPK</sequence>
<reference evidence="6 7" key="1">
    <citation type="journal article" date="2017" name="Mol. Plant">
        <title>The Genome of Medicinal Plant Macleaya cordata Provides New Insights into Benzylisoquinoline Alkaloids Metabolism.</title>
        <authorList>
            <person name="Liu X."/>
            <person name="Liu Y."/>
            <person name="Huang P."/>
            <person name="Ma Y."/>
            <person name="Qing Z."/>
            <person name="Tang Q."/>
            <person name="Cao H."/>
            <person name="Cheng P."/>
            <person name="Zheng Y."/>
            <person name="Yuan Z."/>
            <person name="Zhou Y."/>
            <person name="Liu J."/>
            <person name="Tang Z."/>
            <person name="Zhuo Y."/>
            <person name="Zhang Y."/>
            <person name="Yu L."/>
            <person name="Huang J."/>
            <person name="Yang P."/>
            <person name="Peng Q."/>
            <person name="Zhang J."/>
            <person name="Jiang W."/>
            <person name="Zhang Z."/>
            <person name="Lin K."/>
            <person name="Ro D.K."/>
            <person name="Chen X."/>
            <person name="Xiong X."/>
            <person name="Shang Y."/>
            <person name="Huang S."/>
            <person name="Zeng J."/>
        </authorList>
    </citation>
    <scope>NUCLEOTIDE SEQUENCE [LARGE SCALE GENOMIC DNA]</scope>
    <source>
        <strain evidence="7">cv. BLH2017</strain>
        <tissue evidence="6">Root</tissue>
    </source>
</reference>
<proteinExistence type="inferred from homology"/>
<evidence type="ECO:0000256" key="5">
    <source>
        <dbReference type="SAM" id="MobiDB-lite"/>
    </source>
</evidence>
<keyword evidence="4" id="KW-0597">Phosphoprotein</keyword>
<gene>
    <name evidence="6" type="ORF">BVC80_1827g19</name>
</gene>
<dbReference type="EMBL" id="MVGT01002446">
    <property type="protein sequence ID" value="OVA07665.1"/>
    <property type="molecule type" value="Genomic_DNA"/>
</dbReference>
<feature type="region of interest" description="Disordered" evidence="5">
    <location>
        <begin position="273"/>
        <end position="341"/>
    </location>
</feature>
<feature type="region of interest" description="Disordered" evidence="5">
    <location>
        <begin position="78"/>
        <end position="177"/>
    </location>
</feature>
<evidence type="ECO:0000256" key="1">
    <source>
        <dbReference type="ARBA" id="ARBA00004496"/>
    </source>
</evidence>
<dbReference type="InterPro" id="IPR019376">
    <property type="entry name" value="Myeloid_leukemia_factor"/>
</dbReference>
<comment type="caution">
    <text evidence="6">The sequence shown here is derived from an EMBL/GenBank/DDBJ whole genome shotgun (WGS) entry which is preliminary data.</text>
</comment>
<feature type="region of interest" description="Disordered" evidence="5">
    <location>
        <begin position="208"/>
        <end position="244"/>
    </location>
</feature>
<comment type="subcellular location">
    <subcellularLocation>
        <location evidence="1">Cytoplasm</location>
    </subcellularLocation>
</comment>
<evidence type="ECO:0000256" key="2">
    <source>
        <dbReference type="ARBA" id="ARBA00008332"/>
    </source>
</evidence>
<dbReference type="GO" id="GO:0005737">
    <property type="term" value="C:cytoplasm"/>
    <property type="evidence" value="ECO:0007669"/>
    <property type="project" value="UniProtKB-SubCell"/>
</dbReference>
<dbReference type="FunCoup" id="A0A200QB29">
    <property type="interactions" value="335"/>
</dbReference>
<dbReference type="STRING" id="56857.A0A200QB29"/>
<keyword evidence="7" id="KW-1185">Reference proteome</keyword>